<feature type="transmembrane region" description="Helical" evidence="1">
    <location>
        <begin position="102"/>
        <end position="123"/>
    </location>
</feature>
<accession>A0A1I5EZZ0</accession>
<evidence type="ECO:0000313" key="3">
    <source>
        <dbReference type="EMBL" id="SFO16631.1"/>
    </source>
</evidence>
<dbReference type="GO" id="GO:0016020">
    <property type="term" value="C:membrane"/>
    <property type="evidence" value="ECO:0007669"/>
    <property type="project" value="InterPro"/>
</dbReference>
<dbReference type="Pfam" id="PF00892">
    <property type="entry name" value="EamA"/>
    <property type="match status" value="2"/>
</dbReference>
<dbReference type="STRING" id="1266925.GCA_000619905_02725"/>
<keyword evidence="4" id="KW-1185">Reference proteome</keyword>
<keyword evidence="1" id="KW-0812">Transmembrane</keyword>
<dbReference type="EMBL" id="FOVJ01000009">
    <property type="protein sequence ID" value="SFO16631.1"/>
    <property type="molecule type" value="Genomic_DNA"/>
</dbReference>
<dbReference type="InterPro" id="IPR037185">
    <property type="entry name" value="EmrE-like"/>
</dbReference>
<feature type="transmembrane region" description="Helical" evidence="1">
    <location>
        <begin position="45"/>
        <end position="66"/>
    </location>
</feature>
<name>A0A1I5EZZ0_9PROT</name>
<dbReference type="InterPro" id="IPR000620">
    <property type="entry name" value="EamA_dom"/>
</dbReference>
<evidence type="ECO:0000259" key="2">
    <source>
        <dbReference type="Pfam" id="PF00892"/>
    </source>
</evidence>
<feature type="domain" description="EamA" evidence="2">
    <location>
        <begin position="17"/>
        <end position="147"/>
    </location>
</feature>
<feature type="transmembrane region" description="Helical" evidence="1">
    <location>
        <begin position="12"/>
        <end position="33"/>
    </location>
</feature>
<gene>
    <name evidence="3" type="ORF">SAMN05216386_2821</name>
</gene>
<dbReference type="SUPFAM" id="SSF103481">
    <property type="entry name" value="Multidrug resistance efflux transporter EmrE"/>
    <property type="match status" value="2"/>
</dbReference>
<dbReference type="AlphaFoldDB" id="A0A1I5EZZ0"/>
<organism evidence="3 4">
    <name type="scientific">Nitrosospira briensis</name>
    <dbReference type="NCBI Taxonomy" id="35799"/>
    <lineage>
        <taxon>Bacteria</taxon>
        <taxon>Pseudomonadati</taxon>
        <taxon>Pseudomonadota</taxon>
        <taxon>Betaproteobacteria</taxon>
        <taxon>Nitrosomonadales</taxon>
        <taxon>Nitrosomonadaceae</taxon>
        <taxon>Nitrosospira</taxon>
    </lineage>
</organism>
<dbReference type="PANTHER" id="PTHR22911:SF79">
    <property type="entry name" value="MOBA-LIKE NTP TRANSFERASE DOMAIN-CONTAINING PROTEIN"/>
    <property type="match status" value="1"/>
</dbReference>
<protein>
    <submittedName>
        <fullName evidence="3">EamA domain-containing membrane protein RarD</fullName>
    </submittedName>
</protein>
<keyword evidence="1" id="KW-1133">Transmembrane helix</keyword>
<feature type="transmembrane region" description="Helical" evidence="1">
    <location>
        <begin position="130"/>
        <end position="148"/>
    </location>
</feature>
<evidence type="ECO:0000313" key="4">
    <source>
        <dbReference type="Proteomes" id="UP000183107"/>
    </source>
</evidence>
<sequence length="299" mass="32726">MLTSQNKQNRRNALPVTALLAGAIIWGLLWYPYRLLEQAGISGPVATAITYIIALLLGSAVFRNHLRRPHLFGGKPHLLFWIGLFAGWTNLAYVLGVIHGEIMRVLLLFYLAPLWTIVFARVLLNEILSLHGYLVITFSLAGAIIMLWQPENSGSLYSSYADWMGLSAGFTFALSNVLSRKDQHHNVQLKSLAVWLGVGLIALTYSLFLSPVPVLSDISGKMYLLLLGVGLIVLALSVIMQYGLTHTPANQASVIMLAELVAAAIGAYFLADEAMTKREWIGGAMIVSAGLFSSRMNRA</sequence>
<dbReference type="PANTHER" id="PTHR22911">
    <property type="entry name" value="ACYL-MALONYL CONDENSING ENZYME-RELATED"/>
    <property type="match status" value="1"/>
</dbReference>
<feature type="transmembrane region" description="Helical" evidence="1">
    <location>
        <begin position="191"/>
        <end position="210"/>
    </location>
</feature>
<feature type="domain" description="EamA" evidence="2">
    <location>
        <begin position="161"/>
        <end position="291"/>
    </location>
</feature>
<dbReference type="OrthoDB" id="5295396at2"/>
<reference evidence="4" key="1">
    <citation type="submission" date="2016-10" db="EMBL/GenBank/DDBJ databases">
        <authorList>
            <person name="Varghese N."/>
        </authorList>
    </citation>
    <scope>NUCLEOTIDE SEQUENCE [LARGE SCALE GENOMIC DNA]</scope>
    <source>
        <strain evidence="4">Nsp8</strain>
    </source>
</reference>
<keyword evidence="1" id="KW-0472">Membrane</keyword>
<dbReference type="Proteomes" id="UP000183107">
    <property type="component" value="Unassembled WGS sequence"/>
</dbReference>
<feature type="transmembrane region" description="Helical" evidence="1">
    <location>
        <begin position="78"/>
        <end position="96"/>
    </location>
</feature>
<feature type="transmembrane region" description="Helical" evidence="1">
    <location>
        <begin position="252"/>
        <end position="271"/>
    </location>
</feature>
<feature type="transmembrane region" description="Helical" evidence="1">
    <location>
        <begin position="222"/>
        <end position="240"/>
    </location>
</feature>
<proteinExistence type="predicted"/>
<dbReference type="RefSeq" id="WP_074798494.1">
    <property type="nucleotide sequence ID" value="NZ_FOVJ01000009.1"/>
</dbReference>
<evidence type="ECO:0000256" key="1">
    <source>
        <dbReference type="SAM" id="Phobius"/>
    </source>
</evidence>